<comment type="caution">
    <text evidence="1">The sequence shown here is derived from an EMBL/GenBank/DDBJ whole genome shotgun (WGS) entry which is preliminary data.</text>
</comment>
<evidence type="ECO:0008006" key="3">
    <source>
        <dbReference type="Google" id="ProtNLM"/>
    </source>
</evidence>
<evidence type="ECO:0000313" key="1">
    <source>
        <dbReference type="EMBL" id="RUP06733.1"/>
    </source>
</evidence>
<sequence length="114" mass="13801">MDEQHYFSYHRQYNDQTDNAVNFQYLYMLTDDFKRLIWKARMNDSHAIVVKFIRRYNHNTHTLCANQELTPKLHFHDNQDVYRFRMIIIDYVDGIPLSSPLVNKASLSIQNKIF</sequence>
<dbReference type="Proteomes" id="UP000268093">
    <property type="component" value="Unassembled WGS sequence"/>
</dbReference>
<name>A0A433AVJ4_9FUNG</name>
<organism evidence="1 2">
    <name type="scientific">Jimgerdemannia flammicorona</name>
    <dbReference type="NCBI Taxonomy" id="994334"/>
    <lineage>
        <taxon>Eukaryota</taxon>
        <taxon>Fungi</taxon>
        <taxon>Fungi incertae sedis</taxon>
        <taxon>Mucoromycota</taxon>
        <taxon>Mucoromycotina</taxon>
        <taxon>Endogonomycetes</taxon>
        <taxon>Endogonales</taxon>
        <taxon>Endogonaceae</taxon>
        <taxon>Jimgerdemannia</taxon>
    </lineage>
</organism>
<protein>
    <recommendedName>
        <fullName evidence="3">Protein kinase domain-containing protein</fullName>
    </recommendedName>
</protein>
<reference evidence="1 2" key="1">
    <citation type="journal article" date="2018" name="New Phytol.">
        <title>Phylogenomics of Endogonaceae and evolution of mycorrhizas within Mucoromycota.</title>
        <authorList>
            <person name="Chang Y."/>
            <person name="Desiro A."/>
            <person name="Na H."/>
            <person name="Sandor L."/>
            <person name="Lipzen A."/>
            <person name="Clum A."/>
            <person name="Barry K."/>
            <person name="Grigoriev I.V."/>
            <person name="Martin F.M."/>
            <person name="Stajich J.E."/>
            <person name="Smith M.E."/>
            <person name="Bonito G."/>
            <person name="Spatafora J.W."/>
        </authorList>
    </citation>
    <scope>NUCLEOTIDE SEQUENCE [LARGE SCALE GENOMIC DNA]</scope>
    <source>
        <strain evidence="1 2">GMNB39</strain>
    </source>
</reference>
<keyword evidence="2" id="KW-1185">Reference proteome</keyword>
<dbReference type="AlphaFoldDB" id="A0A433AVJ4"/>
<dbReference type="OrthoDB" id="2419636at2759"/>
<evidence type="ECO:0000313" key="2">
    <source>
        <dbReference type="Proteomes" id="UP000268093"/>
    </source>
</evidence>
<accession>A0A433AVJ4</accession>
<dbReference type="EMBL" id="RBNI01016782">
    <property type="protein sequence ID" value="RUP06733.1"/>
    <property type="molecule type" value="Genomic_DNA"/>
</dbReference>
<gene>
    <name evidence="1" type="ORF">BC936DRAFT_140305</name>
</gene>
<proteinExistence type="predicted"/>